<protein>
    <submittedName>
        <fullName evidence="8">Precorrin-6A reductase</fullName>
        <ecNumber evidence="8">1.3.1.54</ecNumber>
    </submittedName>
</protein>
<evidence type="ECO:0000259" key="7">
    <source>
        <dbReference type="Pfam" id="PF02475"/>
    </source>
</evidence>
<dbReference type="Proteomes" id="UP000266376">
    <property type="component" value="Unassembled WGS sequence"/>
</dbReference>
<dbReference type="SUPFAM" id="SSF53335">
    <property type="entry name" value="S-adenosyl-L-methionine-dependent methyltransferases"/>
    <property type="match status" value="1"/>
</dbReference>
<evidence type="ECO:0000259" key="6">
    <source>
        <dbReference type="Pfam" id="PF00590"/>
    </source>
</evidence>
<reference evidence="8 9" key="1">
    <citation type="submission" date="2018-08" db="EMBL/GenBank/DDBJ databases">
        <title>A genome reference for cultivated species of the human gut microbiota.</title>
        <authorList>
            <person name="Zou Y."/>
            <person name="Xue W."/>
            <person name="Luo G."/>
        </authorList>
    </citation>
    <scope>NUCLEOTIDE SEQUENCE [LARGE SCALE GENOMIC DNA]</scope>
    <source>
        <strain evidence="8 9">AF12-11</strain>
    </source>
</reference>
<dbReference type="AlphaFoldDB" id="A0A395XT87"/>
<gene>
    <name evidence="8" type="primary">cobK</name>
    <name evidence="8" type="ORF">DWV67_00605</name>
</gene>
<dbReference type="Gene3D" id="3.40.1010.10">
    <property type="entry name" value="Cobalt-precorrin-4 Transmethylase, Domain 1"/>
    <property type="match status" value="1"/>
</dbReference>
<proteinExistence type="predicted"/>
<dbReference type="EMBL" id="QSAJ01000001">
    <property type="protein sequence ID" value="RGW55953.1"/>
    <property type="molecule type" value="Genomic_DNA"/>
</dbReference>
<dbReference type="InterPro" id="IPR056743">
    <property type="entry name" value="TRM5-TYW2-like_MTfase"/>
</dbReference>
<name>A0A395XT87_9FIRM</name>
<keyword evidence="5" id="KW-0949">S-adenosyl-L-methionine</keyword>
<dbReference type="InterPro" id="IPR012818">
    <property type="entry name" value="CbiE"/>
</dbReference>
<evidence type="ECO:0000256" key="1">
    <source>
        <dbReference type="ARBA" id="ARBA00004953"/>
    </source>
</evidence>
<feature type="domain" description="Tetrapyrrole methylase" evidence="6">
    <location>
        <begin position="259"/>
        <end position="454"/>
    </location>
</feature>
<comment type="pathway">
    <text evidence="1">Cofactor biosynthesis; adenosylcobalamin biosynthesis.</text>
</comment>
<dbReference type="UniPathway" id="UPA00148"/>
<dbReference type="CDD" id="cd02440">
    <property type="entry name" value="AdoMet_MTases"/>
    <property type="match status" value="1"/>
</dbReference>
<evidence type="ECO:0000256" key="5">
    <source>
        <dbReference type="ARBA" id="ARBA00022691"/>
    </source>
</evidence>
<evidence type="ECO:0000256" key="4">
    <source>
        <dbReference type="ARBA" id="ARBA00022679"/>
    </source>
</evidence>
<evidence type="ECO:0000256" key="3">
    <source>
        <dbReference type="ARBA" id="ARBA00022603"/>
    </source>
</evidence>
<dbReference type="NCBIfam" id="TIGR02469">
    <property type="entry name" value="CbiT"/>
    <property type="match status" value="1"/>
</dbReference>
<dbReference type="NCBIfam" id="TIGR00715">
    <property type="entry name" value="precor6x_red"/>
    <property type="match status" value="1"/>
</dbReference>
<dbReference type="InterPro" id="IPR003723">
    <property type="entry name" value="Precorrin-6x_reduct"/>
</dbReference>
<dbReference type="Gene3D" id="3.30.950.10">
    <property type="entry name" value="Methyltransferase, Cobalt-precorrin-4 Transmethylase, Domain 2"/>
    <property type="match status" value="1"/>
</dbReference>
<dbReference type="InterPro" id="IPR035996">
    <property type="entry name" value="4pyrrol_Methylase_sf"/>
</dbReference>
<dbReference type="GO" id="GO:0008276">
    <property type="term" value="F:protein methyltransferase activity"/>
    <property type="evidence" value="ECO:0007669"/>
    <property type="project" value="InterPro"/>
</dbReference>
<dbReference type="InterPro" id="IPR050714">
    <property type="entry name" value="Cobalamin_biosynth_MTase"/>
</dbReference>
<dbReference type="SUPFAM" id="SSF53790">
    <property type="entry name" value="Tetrapyrrole methylase"/>
    <property type="match status" value="1"/>
</dbReference>
<dbReference type="PANTHER" id="PTHR43182">
    <property type="entry name" value="COBALT-PRECORRIN-6B C(15)-METHYLTRANSFERASE (DECARBOXYLATING)"/>
    <property type="match status" value="1"/>
</dbReference>
<dbReference type="GO" id="GO:0032259">
    <property type="term" value="P:methylation"/>
    <property type="evidence" value="ECO:0007669"/>
    <property type="project" value="UniProtKB-KW"/>
</dbReference>
<keyword evidence="2" id="KW-0169">Cobalamin biosynthesis</keyword>
<dbReference type="Pfam" id="PF00590">
    <property type="entry name" value="TP_methylase"/>
    <property type="match status" value="1"/>
</dbReference>
<dbReference type="EC" id="1.3.1.54" evidence="8"/>
<dbReference type="GO" id="GO:0016994">
    <property type="term" value="F:precorrin-6A reductase activity"/>
    <property type="evidence" value="ECO:0007669"/>
    <property type="project" value="UniProtKB-EC"/>
</dbReference>
<keyword evidence="8" id="KW-0560">Oxidoreductase</keyword>
<dbReference type="Pfam" id="PF02571">
    <property type="entry name" value="CbiJ"/>
    <property type="match status" value="1"/>
</dbReference>
<sequence>MTENKILIYAGTTEGRRLAEFLVKREVSVHVCVATEYGESLLPEGSNITTTHERMDENQMIEFINEYHPSYVVDATHPYAIEVTENLQNACEKAGVPYLRILRDTGAEKSDCIYVDSMEEAIEYLEQTTGNILATTGSKELAAFQNLTDYKKRVYARVLSTAKVAHKCEQLGFTGKNLICMQGPFSVEMNYAIMKSYDISYMVTKDSGNIGGFLQKYNAAKKAGVKIIVLGRQKEESGYTYEEIIDLLKEEYHFKTMQKVTLAGIGMGTEGSMTVEVKKACEEADVLIGASRMLKSVVKEGQQTFAAYKPEEITDYIFSHPQDENIVVVLSGDPGFYSGAKKLILTIRDRLKKSGEPDRVKTEILPGISTVSSLCAKLQIPWEDIKLVSIHGREENLLAAVKNNKYTFTLTGSAADVRKLAKTLIDARLGDCNMAVGAELTYEGEQILKGNVSEFLDYDGDNLAAVLIANPYGGENAVTHGMNDEEFIRGDVPMTKEEVRSISLSKMKVRKSDIIYDIGAGTGSVSVESAIQAEDGQVYAVEINPEAAGLIEENARKFAVSNITVIEGSAPEILKDLPAPDCVFIGGSKGRLEEILELIRKKNPQARVVLNAISLETLAQILEYCRKYPIKNDEIVQVNIAKSKVVGSYHMMTGQNPIYVVSFELD</sequence>
<feature type="domain" description="TRM5/TYW2-like methyltransferase" evidence="7">
    <location>
        <begin position="507"/>
        <end position="575"/>
    </location>
</feature>
<dbReference type="InterPro" id="IPR029063">
    <property type="entry name" value="SAM-dependent_MTases_sf"/>
</dbReference>
<comment type="caution">
    <text evidence="8">The sequence shown here is derived from an EMBL/GenBank/DDBJ whole genome shotgun (WGS) entry which is preliminary data.</text>
</comment>
<dbReference type="PROSITE" id="PS51014">
    <property type="entry name" value="COBK_CBIJ"/>
    <property type="match status" value="1"/>
</dbReference>
<dbReference type="Pfam" id="PF02475">
    <property type="entry name" value="TRM5-TYW2_MTfase"/>
    <property type="match status" value="1"/>
</dbReference>
<accession>A0A395XT87</accession>
<keyword evidence="4" id="KW-0808">Transferase</keyword>
<dbReference type="GO" id="GO:0009236">
    <property type="term" value="P:cobalamin biosynthetic process"/>
    <property type="evidence" value="ECO:0007669"/>
    <property type="project" value="UniProtKB-UniPathway"/>
</dbReference>
<dbReference type="PANTHER" id="PTHR43182:SF1">
    <property type="entry name" value="COBALT-PRECORRIN-7 C(5)-METHYLTRANSFERASE"/>
    <property type="match status" value="1"/>
</dbReference>
<dbReference type="InterPro" id="IPR014776">
    <property type="entry name" value="4pyrrole_Mease_sub2"/>
</dbReference>
<dbReference type="Gene3D" id="3.40.50.150">
    <property type="entry name" value="Vaccinia Virus protein VP39"/>
    <property type="match status" value="1"/>
</dbReference>
<evidence type="ECO:0000256" key="2">
    <source>
        <dbReference type="ARBA" id="ARBA00022573"/>
    </source>
</evidence>
<evidence type="ECO:0000313" key="8">
    <source>
        <dbReference type="EMBL" id="RGW55953.1"/>
    </source>
</evidence>
<dbReference type="InterPro" id="IPR014777">
    <property type="entry name" value="4pyrrole_Mease_sub1"/>
</dbReference>
<dbReference type="NCBIfam" id="TIGR02467">
    <property type="entry name" value="CbiE"/>
    <property type="match status" value="1"/>
</dbReference>
<dbReference type="InterPro" id="IPR000878">
    <property type="entry name" value="4pyrrol_Mease"/>
</dbReference>
<dbReference type="InterPro" id="IPR014008">
    <property type="entry name" value="Cbl_synth_MTase_CbiT"/>
</dbReference>
<evidence type="ECO:0000313" key="9">
    <source>
        <dbReference type="Proteomes" id="UP000266376"/>
    </source>
</evidence>
<organism evidence="8 9">
    <name type="scientific">Dorea formicigenerans</name>
    <dbReference type="NCBI Taxonomy" id="39486"/>
    <lineage>
        <taxon>Bacteria</taxon>
        <taxon>Bacillati</taxon>
        <taxon>Bacillota</taxon>
        <taxon>Clostridia</taxon>
        <taxon>Lachnospirales</taxon>
        <taxon>Lachnospiraceae</taxon>
        <taxon>Dorea</taxon>
    </lineage>
</organism>
<keyword evidence="3" id="KW-0489">Methyltransferase</keyword>
<dbReference type="CDD" id="cd11644">
    <property type="entry name" value="Precorrin-6Y-MT"/>
    <property type="match status" value="1"/>
</dbReference>